<evidence type="ECO:0000256" key="8">
    <source>
        <dbReference type="ARBA" id="ARBA00023065"/>
    </source>
</evidence>
<reference evidence="15" key="1">
    <citation type="submission" date="2020-11" db="EMBL/GenBank/DDBJ databases">
        <authorList>
            <person name="Tran Van P."/>
        </authorList>
    </citation>
    <scope>NUCLEOTIDE SEQUENCE</scope>
</reference>
<proteinExistence type="inferred from homology"/>
<gene>
    <name evidence="15" type="ORF">NMOB1V02_LOCUS4817</name>
</gene>
<evidence type="ECO:0000256" key="10">
    <source>
        <dbReference type="ARBA" id="ARBA00023196"/>
    </source>
</evidence>
<dbReference type="GO" id="GO:0005732">
    <property type="term" value="C:sno(s)RNA-containing ribonucleoprotein complex"/>
    <property type="evidence" value="ECO:0007669"/>
    <property type="project" value="InterPro"/>
</dbReference>
<keyword evidence="16" id="KW-1185">Reference proteome</keyword>
<sequence>MKNKGRQKKTKTAEKKCCDSASELLDAAVQEPENFISPPSGWHPSWISSTKQLYDSWMVSGSQEGILPRLEIEDFDDEQIWQQLELASNAKIDQFFTHLSSIVSRADHAVFSVHSADENVESADELVDDAIDTDEEFSEENEADDQNDEQEEEEDSDSGNSEDFESSSKTEKITLKNRIVPSEIDDKFFKLSQGEDAKYEDFFDPPPDESNQLTKKKKVHFAESNEPSNFEKNEGSTFTFPADAPDDQPKSGFELEQDQLKKKITMLEEQNVSAKPWQLMGESSATNRPANALLEEFLSYDNVSKQAPVITEVVSKTLEGMIKQRIKDKSWDDVERKAKPVKDPFEYKKQLVLDQEKSKISLAEIYEKEYLKARDASNKDDDPAERPELAEIRKSMDALFRKLDALSNYHFAPRPVEPELKIVSNQPAVTVEEVAPVSVSDAALLAPQEVQDNQRGDLKAVDERSETDKKRERRKKKVFQREKFKRKADREKTALEQSSKSRSLEKLEKQTAMKKIKSGAGGMVSFASKKSEKADKKMKTSTKFFDALQDITRGVAPTKKRAGNDAQAINLKRLKLSVVHRKMMFALGRSVSGLAKAAKPVLSAASLRPVVPSSSVQALSAPLINRRSEFATKPNPAASGALPGKIVAVIGAVVDVQFDGPLPPILNALEVKNREPRLILEVAQHLGESTVRTIAMDGTEGLVRGQECRDTGDPIKIPVGPETLGRIMNVIGEPIDERGPIESKHFAPIHAEAPEFTEMSVEQEILVTGIKVVDLLAPYAKGGKIGLFGGAGVGKTVLIMELINNVAKAHGGYSVFAGVGERTREGNDLYHEMIEGGVISLKDKTSKVALVYGQMNEPPGARARVALTGLTVAEYFRDKEGQDVLLFIDNIFRFTQAGSEVSALLGRIPSAVGYQPTLATDMGSMQERITTTKKGSITSVQAIYVPADDLTDPAPATTFAHLDATTVLSRAIAELGIYPAVDPLDSTSRIMDPNIIGAEHYDVARGVQKILQDYKSLQDIIAILGMDELSEDDKLTVARARKIQRFLSQPFQVAEVFTGHAGKLVPLEETIKGFKAILGGQYDHLPEVAFYMVGPIIEVVEKAEKLAEQS</sequence>
<keyword evidence="8" id="KW-0406">Ion transport</keyword>
<dbReference type="NCBIfam" id="TIGR01039">
    <property type="entry name" value="atpD"/>
    <property type="match status" value="1"/>
</dbReference>
<dbReference type="InterPro" id="IPR050053">
    <property type="entry name" value="ATPase_alpha/beta_chains"/>
</dbReference>
<feature type="compositionally biased region" description="Basic residues" evidence="13">
    <location>
        <begin position="471"/>
        <end position="487"/>
    </location>
</feature>
<dbReference type="OrthoDB" id="14523at2759"/>
<dbReference type="GO" id="GO:0046933">
    <property type="term" value="F:proton-transporting ATP synthase activity, rotational mechanism"/>
    <property type="evidence" value="ECO:0007669"/>
    <property type="project" value="InterPro"/>
</dbReference>
<dbReference type="GO" id="GO:0034457">
    <property type="term" value="C:Mpp10 complex"/>
    <property type="evidence" value="ECO:0007669"/>
    <property type="project" value="InterPro"/>
</dbReference>
<comment type="subunit">
    <text evidence="12">F-type ATPases have 2 components, CF(1) - the catalytic core - and CF(0) - the membrane proton channel. CF(1) and CF(0) have multiple subunits.</text>
</comment>
<dbReference type="SMART" id="SM00382">
    <property type="entry name" value="AAA"/>
    <property type="match status" value="1"/>
</dbReference>
<keyword evidence="11 12" id="KW-0066">ATP synthesis</keyword>
<dbReference type="Pfam" id="PF02874">
    <property type="entry name" value="ATP-synt_ab_N"/>
    <property type="match status" value="1"/>
</dbReference>
<dbReference type="InterPro" id="IPR005722">
    <property type="entry name" value="ATP_synth_F1_bsu"/>
</dbReference>
<comment type="subcellular location">
    <subcellularLocation>
        <location evidence="1">Membrane</location>
    </subcellularLocation>
</comment>
<feature type="compositionally biased region" description="Acidic residues" evidence="13">
    <location>
        <begin position="135"/>
        <end position="165"/>
    </location>
</feature>
<dbReference type="PANTHER" id="PTHR15184">
    <property type="entry name" value="ATP SYNTHASE"/>
    <property type="match status" value="1"/>
</dbReference>
<feature type="compositionally biased region" description="Basic and acidic residues" evidence="13">
    <location>
        <begin position="452"/>
        <end position="470"/>
    </location>
</feature>
<dbReference type="InterPro" id="IPR024034">
    <property type="entry name" value="ATPase_F1/V1_b/a_C"/>
</dbReference>
<dbReference type="Gene3D" id="3.40.50.300">
    <property type="entry name" value="P-loop containing nucleotide triphosphate hydrolases"/>
    <property type="match status" value="1"/>
</dbReference>
<dbReference type="Pfam" id="PF22919">
    <property type="entry name" value="ATP-synt_VA_C"/>
    <property type="match status" value="1"/>
</dbReference>
<protein>
    <recommendedName>
        <fullName evidence="12">ATP synthase subunit beta</fullName>
        <ecNumber evidence="12">7.1.2.2</ecNumber>
    </recommendedName>
</protein>
<dbReference type="PROSITE" id="PS00152">
    <property type="entry name" value="ATPASE_ALPHA_BETA"/>
    <property type="match status" value="1"/>
</dbReference>
<keyword evidence="10 12" id="KW-0139">CF(1)</keyword>
<dbReference type="GO" id="GO:0045259">
    <property type="term" value="C:proton-transporting ATP synthase complex"/>
    <property type="evidence" value="ECO:0007669"/>
    <property type="project" value="UniProtKB-KW"/>
</dbReference>
<dbReference type="PANTHER" id="PTHR15184:SF71">
    <property type="entry name" value="ATP SYNTHASE SUBUNIT BETA, MITOCHONDRIAL"/>
    <property type="match status" value="1"/>
</dbReference>
<dbReference type="HAMAP" id="MF_01347">
    <property type="entry name" value="ATP_synth_beta_bact"/>
    <property type="match status" value="1"/>
</dbReference>
<accession>A0A7R9BKM4</accession>
<dbReference type="FunFam" id="3.40.50.300:FF:000026">
    <property type="entry name" value="ATP synthase subunit beta"/>
    <property type="match status" value="1"/>
</dbReference>
<dbReference type="GO" id="GO:0006364">
    <property type="term" value="P:rRNA processing"/>
    <property type="evidence" value="ECO:0007669"/>
    <property type="project" value="InterPro"/>
</dbReference>
<evidence type="ECO:0000313" key="15">
    <source>
        <dbReference type="EMBL" id="CAD7277075.1"/>
    </source>
</evidence>
<dbReference type="Pfam" id="PF00006">
    <property type="entry name" value="ATP-synt_ab"/>
    <property type="match status" value="1"/>
</dbReference>
<feature type="compositionally biased region" description="Basic and acidic residues" evidence="13">
    <location>
        <begin position="502"/>
        <end position="511"/>
    </location>
</feature>
<dbReference type="Gene3D" id="2.40.10.170">
    <property type="match status" value="1"/>
</dbReference>
<evidence type="ECO:0000256" key="5">
    <source>
        <dbReference type="ARBA" id="ARBA00022781"/>
    </source>
</evidence>
<dbReference type="SUPFAM" id="SSF52540">
    <property type="entry name" value="P-loop containing nucleoside triphosphate hydrolases"/>
    <property type="match status" value="1"/>
</dbReference>
<dbReference type="EC" id="7.1.2.2" evidence="12"/>
<evidence type="ECO:0000256" key="3">
    <source>
        <dbReference type="ARBA" id="ARBA00022448"/>
    </source>
</evidence>
<evidence type="ECO:0000256" key="13">
    <source>
        <dbReference type="SAM" id="MobiDB-lite"/>
    </source>
</evidence>
<evidence type="ECO:0000256" key="12">
    <source>
        <dbReference type="RuleBase" id="RU003553"/>
    </source>
</evidence>
<keyword evidence="3" id="KW-0813">Transport</keyword>
<keyword evidence="4 12" id="KW-0547">Nucleotide-binding</keyword>
<evidence type="ECO:0000313" key="16">
    <source>
        <dbReference type="Proteomes" id="UP000678499"/>
    </source>
</evidence>
<dbReference type="SUPFAM" id="SSF50615">
    <property type="entry name" value="N-terminal domain of alpha and beta subunits of F1 ATP synthase"/>
    <property type="match status" value="1"/>
</dbReference>
<dbReference type="EMBL" id="CAJPEX010000791">
    <property type="protein sequence ID" value="CAG0917227.1"/>
    <property type="molecule type" value="Genomic_DNA"/>
</dbReference>
<dbReference type="EMBL" id="OA882828">
    <property type="protein sequence ID" value="CAD7277075.1"/>
    <property type="molecule type" value="Genomic_DNA"/>
</dbReference>
<comment type="function">
    <text evidence="12">Produces ATP from ADP in the presence of a proton gradient across the membrane.</text>
</comment>
<dbReference type="InterPro" id="IPR036121">
    <property type="entry name" value="ATPase_F1/V1/A1_a/bsu_N_sf"/>
</dbReference>
<dbReference type="GO" id="GO:0042776">
    <property type="term" value="P:proton motive force-driven mitochondrial ATP synthesis"/>
    <property type="evidence" value="ECO:0007669"/>
    <property type="project" value="TreeGrafter"/>
</dbReference>
<dbReference type="SUPFAM" id="SSF47917">
    <property type="entry name" value="C-terminal domain of alpha and beta subunits of F1 ATP synthase"/>
    <property type="match status" value="1"/>
</dbReference>
<evidence type="ECO:0000256" key="4">
    <source>
        <dbReference type="ARBA" id="ARBA00022741"/>
    </source>
</evidence>
<comment type="similarity">
    <text evidence="2">Belongs to the ATPase alpha/beta chains family.</text>
</comment>
<dbReference type="InterPro" id="IPR003593">
    <property type="entry name" value="AAA+_ATPase"/>
</dbReference>
<evidence type="ECO:0000256" key="9">
    <source>
        <dbReference type="ARBA" id="ARBA00023136"/>
    </source>
</evidence>
<evidence type="ECO:0000256" key="1">
    <source>
        <dbReference type="ARBA" id="ARBA00004370"/>
    </source>
</evidence>
<dbReference type="GO" id="GO:0005739">
    <property type="term" value="C:mitochondrion"/>
    <property type="evidence" value="ECO:0007669"/>
    <property type="project" value="GOC"/>
</dbReference>
<keyword evidence="7" id="KW-1278">Translocase</keyword>
<keyword evidence="9" id="KW-0472">Membrane</keyword>
<dbReference type="CDD" id="cd18115">
    <property type="entry name" value="ATP-synt_F1_beta_N"/>
    <property type="match status" value="1"/>
</dbReference>
<feature type="region of interest" description="Disordered" evidence="13">
    <location>
        <begin position="135"/>
        <end position="176"/>
    </location>
</feature>
<dbReference type="Pfam" id="PF04006">
    <property type="entry name" value="Mpp10"/>
    <property type="match status" value="2"/>
</dbReference>
<keyword evidence="5" id="KW-0375">Hydrogen ion transport</keyword>
<dbReference type="InterPro" id="IPR020003">
    <property type="entry name" value="ATPase_a/bsu_AS"/>
</dbReference>
<evidence type="ECO:0000256" key="2">
    <source>
        <dbReference type="ARBA" id="ARBA00008936"/>
    </source>
</evidence>
<dbReference type="Gene3D" id="1.10.1140.10">
    <property type="entry name" value="Bovine Mitochondrial F1-atpase, Atp Synthase Beta Chain, Chain D, domain 3"/>
    <property type="match status" value="1"/>
</dbReference>
<dbReference type="GO" id="GO:0005524">
    <property type="term" value="F:ATP binding"/>
    <property type="evidence" value="ECO:0007669"/>
    <property type="project" value="UniProtKB-KW"/>
</dbReference>
<evidence type="ECO:0000259" key="14">
    <source>
        <dbReference type="SMART" id="SM00382"/>
    </source>
</evidence>
<feature type="region of interest" description="Disordered" evidence="13">
    <location>
        <begin position="445"/>
        <end position="514"/>
    </location>
</feature>
<name>A0A7R9BKM4_9CRUS</name>
<dbReference type="FunFam" id="1.10.1140.10:FF:000001">
    <property type="entry name" value="ATP synthase subunit beta"/>
    <property type="match status" value="1"/>
</dbReference>
<organism evidence="15">
    <name type="scientific">Notodromas monacha</name>
    <dbReference type="NCBI Taxonomy" id="399045"/>
    <lineage>
        <taxon>Eukaryota</taxon>
        <taxon>Metazoa</taxon>
        <taxon>Ecdysozoa</taxon>
        <taxon>Arthropoda</taxon>
        <taxon>Crustacea</taxon>
        <taxon>Oligostraca</taxon>
        <taxon>Ostracoda</taxon>
        <taxon>Podocopa</taxon>
        <taxon>Podocopida</taxon>
        <taxon>Cypridocopina</taxon>
        <taxon>Cypridoidea</taxon>
        <taxon>Cyprididae</taxon>
        <taxon>Notodromas</taxon>
    </lineage>
</organism>
<feature type="domain" description="AAA+ ATPase" evidence="14">
    <location>
        <begin position="781"/>
        <end position="1051"/>
    </location>
</feature>
<dbReference type="Proteomes" id="UP000678499">
    <property type="component" value="Unassembled WGS sequence"/>
</dbReference>
<evidence type="ECO:0000256" key="6">
    <source>
        <dbReference type="ARBA" id="ARBA00022840"/>
    </source>
</evidence>
<dbReference type="InterPro" id="IPR000194">
    <property type="entry name" value="ATPase_F1/V1/A1_a/bsu_nucl-bd"/>
</dbReference>
<dbReference type="InterPro" id="IPR055190">
    <property type="entry name" value="ATP-synt_VA_C"/>
</dbReference>
<dbReference type="CDD" id="cd01133">
    <property type="entry name" value="F1-ATPase_beta_CD"/>
    <property type="match status" value="1"/>
</dbReference>
<dbReference type="AlphaFoldDB" id="A0A7R9BKM4"/>
<dbReference type="FunFam" id="2.40.10.170:FF:000004">
    <property type="entry name" value="ATP synthase subunit beta"/>
    <property type="match status" value="1"/>
</dbReference>
<keyword evidence="6 12" id="KW-0067">ATP-binding</keyword>
<dbReference type="CDD" id="cd18110">
    <property type="entry name" value="ATP-synt_F1_beta_C"/>
    <property type="match status" value="1"/>
</dbReference>
<evidence type="ECO:0000256" key="7">
    <source>
        <dbReference type="ARBA" id="ARBA00022967"/>
    </source>
</evidence>
<dbReference type="InterPro" id="IPR012173">
    <property type="entry name" value="Mpp10"/>
</dbReference>
<evidence type="ECO:0000256" key="11">
    <source>
        <dbReference type="ARBA" id="ARBA00023310"/>
    </source>
</evidence>
<dbReference type="InterPro" id="IPR004100">
    <property type="entry name" value="ATPase_F1/V1/A1_a/bsu_N"/>
</dbReference>
<feature type="region of interest" description="Disordered" evidence="13">
    <location>
        <begin position="198"/>
        <end position="252"/>
    </location>
</feature>
<dbReference type="InterPro" id="IPR027417">
    <property type="entry name" value="P-loop_NTPase"/>
</dbReference>
<comment type="catalytic activity">
    <reaction evidence="12">
        <text>ATP + H2O + 4 H(+)(in) = ADP + phosphate + 5 H(+)(out)</text>
        <dbReference type="Rhea" id="RHEA:57720"/>
        <dbReference type="ChEBI" id="CHEBI:15377"/>
        <dbReference type="ChEBI" id="CHEBI:15378"/>
        <dbReference type="ChEBI" id="CHEBI:30616"/>
        <dbReference type="ChEBI" id="CHEBI:43474"/>
        <dbReference type="ChEBI" id="CHEBI:456216"/>
        <dbReference type="EC" id="7.1.2.2"/>
    </reaction>
</comment>